<keyword evidence="6" id="KW-0472">Membrane</keyword>
<dbReference type="Proteomes" id="UP001501734">
    <property type="component" value="Unassembled WGS sequence"/>
</dbReference>
<evidence type="ECO:0000313" key="9">
    <source>
        <dbReference type="Proteomes" id="UP001501734"/>
    </source>
</evidence>
<dbReference type="SUPFAM" id="SSF51306">
    <property type="entry name" value="LexA/Signal peptidase"/>
    <property type="match status" value="1"/>
</dbReference>
<dbReference type="PROSITE" id="PS00761">
    <property type="entry name" value="SPASE_I_3"/>
    <property type="match status" value="1"/>
</dbReference>
<sequence>MKEKEQSEWLSWLKALIIALFLVWLIRTFLVIPIEVDGPSMEPTLHNGDYLIAEKVSYRFSSPKRFDIVIFHATADKDYIKRIIGLPGEVVEYKDDKLYINDQFIEEPYLSDHIAQLQSDTIYTVDFNLTEDIIGRHQTIPEGYYLVLGDNRSNSTDSRSDLVGLVSEDDIIGQARFIYWPFKRIRLVN</sequence>
<evidence type="ECO:0000256" key="4">
    <source>
        <dbReference type="ARBA" id="ARBA00013208"/>
    </source>
</evidence>
<dbReference type="PANTHER" id="PTHR43390">
    <property type="entry name" value="SIGNAL PEPTIDASE I"/>
    <property type="match status" value="1"/>
</dbReference>
<protein>
    <recommendedName>
        <fullName evidence="4 6">Signal peptidase I</fullName>
        <ecNumber evidence="4 6">3.4.21.89</ecNumber>
    </recommendedName>
</protein>
<organism evidence="8 9">
    <name type="scientific">Amphibacillus indicireducens</name>
    <dbReference type="NCBI Taxonomy" id="1076330"/>
    <lineage>
        <taxon>Bacteria</taxon>
        <taxon>Bacillati</taxon>
        <taxon>Bacillota</taxon>
        <taxon>Bacilli</taxon>
        <taxon>Bacillales</taxon>
        <taxon>Bacillaceae</taxon>
        <taxon>Amphibacillus</taxon>
    </lineage>
</organism>
<dbReference type="InterPro" id="IPR019757">
    <property type="entry name" value="Pept_S26A_signal_pept_1_Lys-AS"/>
</dbReference>
<dbReference type="InterPro" id="IPR019533">
    <property type="entry name" value="Peptidase_S26"/>
</dbReference>
<name>A0ABP7VDD8_9BACI</name>
<comment type="catalytic activity">
    <reaction evidence="1 6">
        <text>Cleavage of hydrophobic, N-terminal signal or leader sequences from secreted and periplasmic proteins.</text>
        <dbReference type="EC" id="3.4.21.89"/>
    </reaction>
</comment>
<comment type="similarity">
    <text evidence="3 6">Belongs to the peptidase S26 family.</text>
</comment>
<feature type="domain" description="Peptidase S26" evidence="7">
    <location>
        <begin position="10"/>
        <end position="180"/>
    </location>
</feature>
<evidence type="ECO:0000256" key="3">
    <source>
        <dbReference type="ARBA" id="ARBA00009370"/>
    </source>
</evidence>
<comment type="caution">
    <text evidence="8">The sequence shown here is derived from an EMBL/GenBank/DDBJ whole genome shotgun (WGS) entry which is preliminary data.</text>
</comment>
<dbReference type="InterPro" id="IPR019758">
    <property type="entry name" value="Pept_S26A_signal_pept_1_CS"/>
</dbReference>
<evidence type="ECO:0000259" key="7">
    <source>
        <dbReference type="Pfam" id="PF10502"/>
    </source>
</evidence>
<keyword evidence="6" id="KW-0645">Protease</keyword>
<accession>A0ABP7VDD8</accession>
<comment type="subcellular location">
    <subcellularLocation>
        <location evidence="2">Cell membrane</location>
        <topology evidence="2">Single-pass type II membrane protein</topology>
    </subcellularLocation>
    <subcellularLocation>
        <location evidence="6">Membrane</location>
        <topology evidence="6">Single-pass type II membrane protein</topology>
    </subcellularLocation>
</comment>
<dbReference type="PRINTS" id="PR00727">
    <property type="entry name" value="LEADERPTASE"/>
</dbReference>
<gene>
    <name evidence="8" type="primary">lepB_1</name>
    <name evidence="8" type="ORF">GCM10022410_07790</name>
</gene>
<dbReference type="PROSITE" id="PS00760">
    <property type="entry name" value="SPASE_I_2"/>
    <property type="match status" value="1"/>
</dbReference>
<feature type="transmembrane region" description="Helical" evidence="6">
    <location>
        <begin position="12"/>
        <end position="34"/>
    </location>
</feature>
<dbReference type="InterPro" id="IPR036286">
    <property type="entry name" value="LexA/Signal_pep-like_sf"/>
</dbReference>
<dbReference type="InterPro" id="IPR000223">
    <property type="entry name" value="Pept_S26A_signal_pept_1"/>
</dbReference>
<dbReference type="NCBIfam" id="TIGR02227">
    <property type="entry name" value="sigpep_I_bact"/>
    <property type="match status" value="1"/>
</dbReference>
<evidence type="ECO:0000256" key="2">
    <source>
        <dbReference type="ARBA" id="ARBA00004401"/>
    </source>
</evidence>
<proteinExistence type="inferred from homology"/>
<dbReference type="EMBL" id="BAABDL010000041">
    <property type="protein sequence ID" value="GAA4063456.1"/>
    <property type="molecule type" value="Genomic_DNA"/>
</dbReference>
<evidence type="ECO:0000256" key="1">
    <source>
        <dbReference type="ARBA" id="ARBA00000677"/>
    </source>
</evidence>
<evidence type="ECO:0000256" key="6">
    <source>
        <dbReference type="RuleBase" id="RU362042"/>
    </source>
</evidence>
<dbReference type="EC" id="3.4.21.89" evidence="4 6"/>
<evidence type="ECO:0000313" key="8">
    <source>
        <dbReference type="EMBL" id="GAA4063456.1"/>
    </source>
</evidence>
<dbReference type="Gene3D" id="2.10.109.10">
    <property type="entry name" value="Umud Fragment, subunit A"/>
    <property type="match status" value="1"/>
</dbReference>
<dbReference type="RefSeq" id="WP_344910530.1">
    <property type="nucleotide sequence ID" value="NZ_BAABDL010000041.1"/>
</dbReference>
<keyword evidence="9" id="KW-1185">Reference proteome</keyword>
<dbReference type="CDD" id="cd06530">
    <property type="entry name" value="S26_SPase_I"/>
    <property type="match status" value="1"/>
</dbReference>
<dbReference type="Pfam" id="PF10502">
    <property type="entry name" value="Peptidase_S26"/>
    <property type="match status" value="1"/>
</dbReference>
<evidence type="ECO:0000256" key="5">
    <source>
        <dbReference type="ARBA" id="ARBA00022801"/>
    </source>
</evidence>
<keyword evidence="6" id="KW-1133">Transmembrane helix</keyword>
<keyword evidence="5 6" id="KW-0378">Hydrolase</keyword>
<keyword evidence="6" id="KW-0812">Transmembrane</keyword>
<dbReference type="PANTHER" id="PTHR43390:SF1">
    <property type="entry name" value="CHLOROPLAST PROCESSING PEPTIDASE"/>
    <property type="match status" value="1"/>
</dbReference>
<reference evidence="9" key="1">
    <citation type="journal article" date="2019" name="Int. J. Syst. Evol. Microbiol.">
        <title>The Global Catalogue of Microorganisms (GCM) 10K type strain sequencing project: providing services to taxonomists for standard genome sequencing and annotation.</title>
        <authorList>
            <consortium name="The Broad Institute Genomics Platform"/>
            <consortium name="The Broad Institute Genome Sequencing Center for Infectious Disease"/>
            <person name="Wu L."/>
            <person name="Ma J."/>
        </authorList>
    </citation>
    <scope>NUCLEOTIDE SEQUENCE [LARGE SCALE GENOMIC DNA]</scope>
    <source>
        <strain evidence="9">JCM 17250</strain>
    </source>
</reference>